<reference evidence="8" key="1">
    <citation type="submission" date="2025-08" db="UniProtKB">
        <authorList>
            <consortium name="RefSeq"/>
        </authorList>
    </citation>
    <scope>IDENTIFICATION</scope>
    <source>
        <strain evidence="8">Wakin</strain>
        <tissue evidence="8">Muscle</tissue>
    </source>
</reference>
<keyword evidence="7" id="KW-1185">Reference proteome</keyword>
<evidence type="ECO:0000256" key="3">
    <source>
        <dbReference type="ARBA" id="ARBA00023180"/>
    </source>
</evidence>
<feature type="domain" description="C-type lectin" evidence="6">
    <location>
        <begin position="136"/>
        <end position="246"/>
    </location>
</feature>
<feature type="coiled-coil region" evidence="4">
    <location>
        <begin position="80"/>
        <end position="131"/>
    </location>
</feature>
<dbReference type="GeneID" id="113112950"/>
<dbReference type="InterPro" id="IPR016187">
    <property type="entry name" value="CTDL_fold"/>
</dbReference>
<evidence type="ECO:0000256" key="5">
    <source>
        <dbReference type="SAM" id="Phobius"/>
    </source>
</evidence>
<keyword evidence="5" id="KW-0812">Transmembrane</keyword>
<keyword evidence="3" id="KW-0325">Glycoprotein</keyword>
<keyword evidence="5" id="KW-0472">Membrane</keyword>
<dbReference type="Proteomes" id="UP000515129">
    <property type="component" value="Chromosome 13"/>
</dbReference>
<protein>
    <submittedName>
        <fullName evidence="8">CD209 antigen-like protein C</fullName>
    </submittedName>
</protein>
<dbReference type="Pfam" id="PF00059">
    <property type="entry name" value="Lectin_C"/>
    <property type="match status" value="1"/>
</dbReference>
<evidence type="ECO:0000313" key="7">
    <source>
        <dbReference type="Proteomes" id="UP000515129"/>
    </source>
</evidence>
<dbReference type="InterPro" id="IPR001304">
    <property type="entry name" value="C-type_lectin-like"/>
</dbReference>
<dbReference type="InterPro" id="IPR018378">
    <property type="entry name" value="C-type_lectin_CS"/>
</dbReference>
<dbReference type="InterPro" id="IPR033989">
    <property type="entry name" value="CD209-like_CTLD"/>
</dbReference>
<dbReference type="Gene3D" id="3.10.100.10">
    <property type="entry name" value="Mannose-Binding Protein A, subunit A"/>
    <property type="match status" value="1"/>
</dbReference>
<keyword evidence="5" id="KW-1133">Transmembrane helix</keyword>
<keyword evidence="2" id="KW-1015">Disulfide bond</keyword>
<dbReference type="SUPFAM" id="SSF56436">
    <property type="entry name" value="C-type lectin-like"/>
    <property type="match status" value="1"/>
</dbReference>
<dbReference type="PANTHER" id="PTHR46490">
    <property type="entry name" value="C-TYPE LECTIN DOMAIN FAMILY 12 MEMBER A-RELATED"/>
    <property type="match status" value="1"/>
</dbReference>
<keyword evidence="1" id="KW-0430">Lectin</keyword>
<evidence type="ECO:0000313" key="8">
    <source>
        <dbReference type="RefSeq" id="XP_026134691.1"/>
    </source>
</evidence>
<dbReference type="PROSITE" id="PS00615">
    <property type="entry name" value="C_TYPE_LECTIN_1"/>
    <property type="match status" value="1"/>
</dbReference>
<proteinExistence type="predicted"/>
<evidence type="ECO:0000259" key="6">
    <source>
        <dbReference type="PROSITE" id="PS50041"/>
    </source>
</evidence>
<dbReference type="KEGG" id="caua:113112950"/>
<feature type="transmembrane region" description="Helical" evidence="5">
    <location>
        <begin position="51"/>
        <end position="74"/>
    </location>
</feature>
<keyword evidence="4" id="KW-0175">Coiled coil</keyword>
<evidence type="ECO:0000256" key="4">
    <source>
        <dbReference type="SAM" id="Coils"/>
    </source>
</evidence>
<dbReference type="OrthoDB" id="6337382at2759"/>
<dbReference type="SMART" id="SM00034">
    <property type="entry name" value="CLECT"/>
    <property type="match status" value="1"/>
</dbReference>
<accession>A0A6P6QNJ4</accession>
<dbReference type="CDD" id="cd03590">
    <property type="entry name" value="CLECT_DC-SIGN_like"/>
    <property type="match status" value="1"/>
</dbReference>
<name>A0A6P6QNJ4_CARAU</name>
<sequence>MQTEDGKTTEGIYENAEVIRTKLGKETNDSNTMRLESPELTRRDSVKIRGYRAAAVCLVLLCALLLTAVIVLWVHMDTQRKNYTEDRRQLLTKIINLTEERHQLLTNNTDLLQLNEHLEELKNKLWNFTQDGWIYYQFSFYCLSTEEMNWNESRANCTERGADLLMINSKEEQEFVKKIAYPYNIWIGLTDTDEEGIWKWVDGSTLTSGFWNVGQPNGRIIQNCAVSSLIWWADTQCNFTNKWICEKSILPVILP</sequence>
<dbReference type="AlphaFoldDB" id="A0A6P6QNJ4"/>
<dbReference type="GO" id="GO:0030246">
    <property type="term" value="F:carbohydrate binding"/>
    <property type="evidence" value="ECO:0007669"/>
    <property type="project" value="UniProtKB-KW"/>
</dbReference>
<organism evidence="7 8">
    <name type="scientific">Carassius auratus</name>
    <name type="common">Goldfish</name>
    <dbReference type="NCBI Taxonomy" id="7957"/>
    <lineage>
        <taxon>Eukaryota</taxon>
        <taxon>Metazoa</taxon>
        <taxon>Chordata</taxon>
        <taxon>Craniata</taxon>
        <taxon>Vertebrata</taxon>
        <taxon>Euteleostomi</taxon>
        <taxon>Actinopterygii</taxon>
        <taxon>Neopterygii</taxon>
        <taxon>Teleostei</taxon>
        <taxon>Ostariophysi</taxon>
        <taxon>Cypriniformes</taxon>
        <taxon>Cyprinidae</taxon>
        <taxon>Cyprininae</taxon>
        <taxon>Carassius</taxon>
    </lineage>
</organism>
<gene>
    <name evidence="8" type="primary">LOC113112950</name>
</gene>
<dbReference type="InterPro" id="IPR016186">
    <property type="entry name" value="C-type_lectin-like/link_sf"/>
</dbReference>
<evidence type="ECO:0000256" key="2">
    <source>
        <dbReference type="ARBA" id="ARBA00023157"/>
    </source>
</evidence>
<dbReference type="InterPro" id="IPR052309">
    <property type="entry name" value="C-type_Lectin_Domain_Fam1"/>
</dbReference>
<dbReference type="PROSITE" id="PS50041">
    <property type="entry name" value="C_TYPE_LECTIN_2"/>
    <property type="match status" value="1"/>
</dbReference>
<evidence type="ECO:0000256" key="1">
    <source>
        <dbReference type="ARBA" id="ARBA00022734"/>
    </source>
</evidence>
<dbReference type="PANTHER" id="PTHR46490:SF6">
    <property type="entry name" value="ASIALOGLYCOPROTEIN RECEPTOR 1-LIKE-RELATED"/>
    <property type="match status" value="1"/>
</dbReference>
<dbReference type="RefSeq" id="XP_026134691.1">
    <property type="nucleotide sequence ID" value="XM_026278906.1"/>
</dbReference>